<sequence>MTRVVVLGDSAATRYFLRQGLSIQQLEFVGLATGPDRERLAYGFEYGSAASRFKGTVEVGADAVVLAGRYGRGGLRHDTIPFLDVAAPAGEPVEPDVVVLAADWDRPLPGWLTESAPRVVRFGRPASVAPEAVVVPPAVGWAAEEIAAAVRPLSAVAAAAVVAVGGGSGADPDRASALAARGGAAGAVVSPWPAADGVAGVTVVDGAERAVATAVLHLAVEEPVEAAAVVRRITSAARRTRLDVRPGPAGGADALGSADALVDASAVTAAGRSVVVPFHCDVRTLEAALACDLATGLATWA</sequence>
<organism evidence="1 2">
    <name type="scientific">Jiangella alba</name>
    <dbReference type="NCBI Taxonomy" id="561176"/>
    <lineage>
        <taxon>Bacteria</taxon>
        <taxon>Bacillati</taxon>
        <taxon>Actinomycetota</taxon>
        <taxon>Actinomycetes</taxon>
        <taxon>Jiangellales</taxon>
        <taxon>Jiangellaceae</taxon>
        <taxon>Jiangella</taxon>
    </lineage>
</organism>
<dbReference type="RefSeq" id="WP_074946910.1">
    <property type="nucleotide sequence ID" value="NZ_FNUC01000004.1"/>
</dbReference>
<dbReference type="Proteomes" id="UP000181980">
    <property type="component" value="Unassembled WGS sequence"/>
</dbReference>
<proteinExistence type="predicted"/>
<protein>
    <submittedName>
        <fullName evidence="1">Uncharacterized protein</fullName>
    </submittedName>
</protein>
<dbReference type="AlphaFoldDB" id="A0A1H5PYC9"/>
<accession>A0A1H5PYC9</accession>
<name>A0A1H5PYC9_9ACTN</name>
<evidence type="ECO:0000313" key="2">
    <source>
        <dbReference type="Proteomes" id="UP000181980"/>
    </source>
</evidence>
<evidence type="ECO:0000313" key="1">
    <source>
        <dbReference type="EMBL" id="SEF18873.1"/>
    </source>
</evidence>
<gene>
    <name evidence="1" type="ORF">SAMN04488561_6944</name>
</gene>
<dbReference type="EMBL" id="FNUC01000004">
    <property type="protein sequence ID" value="SEF18873.1"/>
    <property type="molecule type" value="Genomic_DNA"/>
</dbReference>
<keyword evidence="2" id="KW-1185">Reference proteome</keyword>
<reference evidence="2" key="1">
    <citation type="submission" date="2016-10" db="EMBL/GenBank/DDBJ databases">
        <authorList>
            <person name="Varghese N."/>
            <person name="Submissions S."/>
        </authorList>
    </citation>
    <scope>NUCLEOTIDE SEQUENCE [LARGE SCALE GENOMIC DNA]</scope>
    <source>
        <strain evidence="2">DSM 45237</strain>
    </source>
</reference>
<dbReference type="STRING" id="561176.SAMN04488561_6944"/>